<keyword evidence="6" id="KW-0016">Alginate biosynthesis</keyword>
<name>A0A238LDM2_9RHOB</name>
<evidence type="ECO:0000256" key="2">
    <source>
        <dbReference type="ARBA" id="ARBA00005182"/>
    </source>
</evidence>
<dbReference type="RefSeq" id="WP_093991829.1">
    <property type="nucleotide sequence ID" value="NZ_FXZK01000002.1"/>
</dbReference>
<dbReference type="UniPathway" id="UPA00286"/>
<evidence type="ECO:0000256" key="4">
    <source>
        <dbReference type="ARBA" id="ARBA00022729"/>
    </source>
</evidence>
<accession>A0A238LDM2</accession>
<proteinExistence type="predicted"/>
<evidence type="ECO:0000256" key="1">
    <source>
        <dbReference type="ARBA" id="ARBA00004418"/>
    </source>
</evidence>
<evidence type="ECO:0000256" key="3">
    <source>
        <dbReference type="ARBA" id="ARBA00022679"/>
    </source>
</evidence>
<organism evidence="9 10">
    <name type="scientific">Flavimaricola marinus</name>
    <dbReference type="NCBI Taxonomy" id="1819565"/>
    <lineage>
        <taxon>Bacteria</taxon>
        <taxon>Pseudomonadati</taxon>
        <taxon>Pseudomonadota</taxon>
        <taxon>Alphaproteobacteria</taxon>
        <taxon>Rhodobacterales</taxon>
        <taxon>Paracoccaceae</taxon>
        <taxon>Flavimaricola</taxon>
    </lineage>
</organism>
<keyword evidence="5" id="KW-0574">Periplasm</keyword>
<evidence type="ECO:0000256" key="6">
    <source>
        <dbReference type="ARBA" id="ARBA00022841"/>
    </source>
</evidence>
<gene>
    <name evidence="9" type="primary">algX_2</name>
    <name evidence="9" type="ORF">LOM8899_01791</name>
</gene>
<evidence type="ECO:0000256" key="5">
    <source>
        <dbReference type="ARBA" id="ARBA00022764"/>
    </source>
</evidence>
<comment type="subcellular location">
    <subcellularLocation>
        <location evidence="1">Periplasm</location>
    </subcellularLocation>
</comment>
<evidence type="ECO:0000313" key="10">
    <source>
        <dbReference type="Proteomes" id="UP000201613"/>
    </source>
</evidence>
<dbReference type="GO" id="GO:0016740">
    <property type="term" value="F:transferase activity"/>
    <property type="evidence" value="ECO:0007669"/>
    <property type="project" value="UniProtKB-KW"/>
</dbReference>
<dbReference type="OrthoDB" id="5657087at2"/>
<protein>
    <submittedName>
        <fullName evidence="9">Alginate biosynthesis protein AlgX</fullName>
    </submittedName>
</protein>
<dbReference type="GO" id="GO:0042597">
    <property type="term" value="C:periplasmic space"/>
    <property type="evidence" value="ECO:0007669"/>
    <property type="project" value="UniProtKB-SubCell"/>
</dbReference>
<dbReference type="Pfam" id="PF16822">
    <property type="entry name" value="ALGX"/>
    <property type="match status" value="1"/>
</dbReference>
<feature type="domain" description="AlgX/AlgJ SGNH hydrolase-like" evidence="8">
    <location>
        <begin position="49"/>
        <end position="308"/>
    </location>
</feature>
<dbReference type="Proteomes" id="UP000201613">
    <property type="component" value="Unassembled WGS sequence"/>
</dbReference>
<evidence type="ECO:0000256" key="7">
    <source>
        <dbReference type="SAM" id="SignalP"/>
    </source>
</evidence>
<comment type="pathway">
    <text evidence="2">Glycan biosynthesis; alginate biosynthesis.</text>
</comment>
<dbReference type="GO" id="GO:0042121">
    <property type="term" value="P:alginic acid biosynthetic process"/>
    <property type="evidence" value="ECO:0007669"/>
    <property type="project" value="UniProtKB-UniPathway"/>
</dbReference>
<keyword evidence="10" id="KW-1185">Reference proteome</keyword>
<evidence type="ECO:0000313" key="9">
    <source>
        <dbReference type="EMBL" id="SMY07653.1"/>
    </source>
</evidence>
<reference evidence="9 10" key="1">
    <citation type="submission" date="2017-05" db="EMBL/GenBank/DDBJ databases">
        <authorList>
            <person name="Song R."/>
            <person name="Chenine A.L."/>
            <person name="Ruprecht R.M."/>
        </authorList>
    </citation>
    <scope>NUCLEOTIDE SEQUENCE [LARGE SCALE GENOMIC DNA]</scope>
    <source>
        <strain evidence="9 10">CECT 8899</strain>
    </source>
</reference>
<sequence length="440" mass="48053">MKNIVTLSLGLLTALPVSAEPYCPALLDEAQLENRYKRLAPIHNDRGTGWIFTSDQMDTDYEMSAEAEMLMTQVTAQFAARGKQFAILVAPPRPLVAGQQIVDETIGASSHYDVAATHDSFDRLIEQLQQTGAIVPNLLDVALAHSEEAPYYFKRDTHWTSIGAAASALALAEELDLQVTYTTDEIVVIDTIEERGSLSDIVEATCGSRAEGESMPVYDYSTVQANGSLGLLDDTPVSALNATLLGTSFSDRYRRDQYQVADALSVALDATIENLSVSGGGLIGPIEEFILSDALSTSESDLIVWEFPYTETLGTSALRQLLGALMADGATSIVEHALTVSDDEIRHELMSAERSADVLHISLDTVEAQRLYIDLTFEDGTSKTVQLRRKASMQEVAQHADWWAYFGQYIYGEPVSLRLRIDPKAGAQTAQVSFLSTPRN</sequence>
<dbReference type="InterPro" id="IPR031811">
    <property type="entry name" value="ALGX/ALGJ_SGNH-like"/>
</dbReference>
<keyword evidence="3" id="KW-0808">Transferase</keyword>
<evidence type="ECO:0000259" key="8">
    <source>
        <dbReference type="Pfam" id="PF16822"/>
    </source>
</evidence>
<feature type="signal peptide" evidence="7">
    <location>
        <begin position="1"/>
        <end position="19"/>
    </location>
</feature>
<dbReference type="AlphaFoldDB" id="A0A238LDM2"/>
<dbReference type="EMBL" id="FXZK01000002">
    <property type="protein sequence ID" value="SMY07653.1"/>
    <property type="molecule type" value="Genomic_DNA"/>
</dbReference>
<feature type="chain" id="PRO_5012082454" evidence="7">
    <location>
        <begin position="20"/>
        <end position="440"/>
    </location>
</feature>
<keyword evidence="4 7" id="KW-0732">Signal</keyword>